<dbReference type="PANTHER" id="PTHR36511">
    <property type="entry name" value="MERR FAMILY BACTERIAL REGULATORY PROTEIN"/>
    <property type="match status" value="1"/>
</dbReference>
<keyword evidence="2" id="KW-0238">DNA-binding</keyword>
<dbReference type="Proteomes" id="UP000236655">
    <property type="component" value="Chromosome"/>
</dbReference>
<dbReference type="InterPro" id="IPR001387">
    <property type="entry name" value="Cro/C1-type_HTH"/>
</dbReference>
<evidence type="ECO:0000256" key="1">
    <source>
        <dbReference type="ARBA" id="ARBA00023015"/>
    </source>
</evidence>
<evidence type="ECO:0000256" key="3">
    <source>
        <dbReference type="ARBA" id="ARBA00023163"/>
    </source>
</evidence>
<dbReference type="InterPro" id="IPR010982">
    <property type="entry name" value="Lambda_DNA-bd_dom_sf"/>
</dbReference>
<dbReference type="PROSITE" id="PS50943">
    <property type="entry name" value="HTH_CROC1"/>
    <property type="match status" value="1"/>
</dbReference>
<dbReference type="OrthoDB" id="9799384at2"/>
<keyword evidence="6" id="KW-1185">Reference proteome</keyword>
<dbReference type="InterPro" id="IPR052359">
    <property type="entry name" value="HTH-type_reg/antitoxin"/>
</dbReference>
<gene>
    <name evidence="5" type="ORF">CUN60_05125</name>
</gene>
<name>A0A2I7N5H3_9NEIS</name>
<organism evidence="5 6">
    <name type="scientific">Aquella oligotrophica</name>
    <dbReference type="NCBI Taxonomy" id="2067065"/>
    <lineage>
        <taxon>Bacteria</taxon>
        <taxon>Pseudomonadati</taxon>
        <taxon>Pseudomonadota</taxon>
        <taxon>Betaproteobacteria</taxon>
        <taxon>Neisseriales</taxon>
        <taxon>Neisseriaceae</taxon>
        <taxon>Aquella</taxon>
    </lineage>
</organism>
<dbReference type="Pfam" id="PF01381">
    <property type="entry name" value="HTH_3"/>
    <property type="match status" value="1"/>
</dbReference>
<accession>A0A2I7N5H3</accession>
<protein>
    <submittedName>
        <fullName evidence="5">Transcriptional regulator</fullName>
    </submittedName>
</protein>
<dbReference type="Gene3D" id="1.10.260.40">
    <property type="entry name" value="lambda repressor-like DNA-binding domains"/>
    <property type="match status" value="1"/>
</dbReference>
<feature type="domain" description="HTH cro/C1-type" evidence="4">
    <location>
        <begin position="45"/>
        <end position="89"/>
    </location>
</feature>
<dbReference type="GO" id="GO:0003677">
    <property type="term" value="F:DNA binding"/>
    <property type="evidence" value="ECO:0007669"/>
    <property type="project" value="UniProtKB-KW"/>
</dbReference>
<evidence type="ECO:0000256" key="2">
    <source>
        <dbReference type="ARBA" id="ARBA00023125"/>
    </source>
</evidence>
<keyword evidence="3" id="KW-0804">Transcription</keyword>
<keyword evidence="1" id="KW-0805">Transcription regulation</keyword>
<evidence type="ECO:0000313" key="6">
    <source>
        <dbReference type="Proteomes" id="UP000236655"/>
    </source>
</evidence>
<dbReference type="SUPFAM" id="SSF47413">
    <property type="entry name" value="lambda repressor-like DNA-binding domains"/>
    <property type="match status" value="1"/>
</dbReference>
<dbReference type="EMBL" id="CP024847">
    <property type="protein sequence ID" value="AUR51700.1"/>
    <property type="molecule type" value="Genomic_DNA"/>
</dbReference>
<dbReference type="KEGG" id="nba:CUN60_05125"/>
<dbReference type="PANTHER" id="PTHR36511:SF3">
    <property type="entry name" value="ANTITOXIN HIGA-2"/>
    <property type="match status" value="1"/>
</dbReference>
<sequence length="106" mass="12003">MSRILKEIHDSVSRGYEAGIIDLSTMQKFDKLCMIDTHPMKPEEIVHIRKDIAKVTQPEFAKLLSVSLSTVTKWETGNKKPSGLALKILGLIKRKGIDFYLETFAI</sequence>
<dbReference type="RefSeq" id="WP_102950999.1">
    <property type="nucleotide sequence ID" value="NZ_CP024847.1"/>
</dbReference>
<reference evidence="6" key="1">
    <citation type="submission" date="2017-11" db="EMBL/GenBank/DDBJ databases">
        <authorList>
            <person name="Chan K.G."/>
            <person name="Lee L.S."/>
        </authorList>
    </citation>
    <scope>NUCLEOTIDE SEQUENCE [LARGE SCALE GENOMIC DNA]</scope>
    <source>
        <strain evidence="6">DSM 100970</strain>
    </source>
</reference>
<dbReference type="CDD" id="cd00093">
    <property type="entry name" value="HTH_XRE"/>
    <property type="match status" value="1"/>
</dbReference>
<evidence type="ECO:0000259" key="4">
    <source>
        <dbReference type="PROSITE" id="PS50943"/>
    </source>
</evidence>
<dbReference type="AlphaFoldDB" id="A0A2I7N5H3"/>
<evidence type="ECO:0000313" key="5">
    <source>
        <dbReference type="EMBL" id="AUR51700.1"/>
    </source>
</evidence>
<proteinExistence type="predicted"/>